<evidence type="ECO:0000256" key="1">
    <source>
        <dbReference type="ARBA" id="ARBA00001933"/>
    </source>
</evidence>
<dbReference type="GO" id="GO:0016829">
    <property type="term" value="F:lyase activity"/>
    <property type="evidence" value="ECO:0007669"/>
    <property type="project" value="UniProtKB-KW"/>
</dbReference>
<sequence>MNMNLKKVINASGRMSILGVSTLSDDVLEAMKLGAQHYYEMEKLHEEAGRVIASHFHTESALVTNSASSAIALAVAGMMTENNTFLAERFFEQRPQLNGDVLIMTGHLIDYGAPVDSMICLGGANVKTVGYANGCTLEQVKQAVDENTKAMLFVQSHHCVQKNMPSVEAVSKLVRSLDIPFIVDAAAEGDISGYSKHADVVIFSGSKAIEGPTSGILAGKKEYVNYAKQHNRGIGRAMKIGKESIFGLLKALEEYVVFDNRNSKSKQAAILHKLEYLNSITGIDVVVHADEAGRAIKRARIHIDEHAAAQDAAYVVRALKEGEVAVYTRDYQVNNGYFDIDPRSLDEEDAQYIIDRMEQIMEVS</sequence>
<dbReference type="PANTHER" id="PTHR32328:SF0">
    <property type="entry name" value="L-SERYL-TRNA(SEC) SELENIUM TRANSFERASE"/>
    <property type="match status" value="1"/>
</dbReference>
<keyword evidence="5" id="KW-1185">Reference proteome</keyword>
<reference evidence="4 5" key="1">
    <citation type="submission" date="2020-09" db="EMBL/GenBank/DDBJ databases">
        <title>Draft Genome Sequences of Oil-Oxidizing Bacteria Halomonas titanicae, Marinobacter lutaoensis, and Virgibacillus halodenitrificans Isolated from Highly Saline Environments.</title>
        <authorList>
            <person name="Grouzdev D.S."/>
            <person name="Sokolova D.S."/>
            <person name="Semenova E.M."/>
            <person name="Borzenkov I.A."/>
            <person name="Bidzhieva S.K."/>
            <person name="Poltaraus A.B."/>
            <person name="Nazina T.N."/>
        </authorList>
    </citation>
    <scope>NUCLEOTIDE SEQUENCE [LARGE SCALE GENOMIC DNA]</scope>
    <source>
        <strain evidence="4 5">VKM B-3472D</strain>
    </source>
</reference>
<dbReference type="PANTHER" id="PTHR32328">
    <property type="entry name" value="L-SERYL-TRNA(SEC) SELENIUM TRANSFERASE"/>
    <property type="match status" value="1"/>
</dbReference>
<dbReference type="InterPro" id="IPR018319">
    <property type="entry name" value="SelA-like"/>
</dbReference>
<dbReference type="InterPro" id="IPR015424">
    <property type="entry name" value="PyrdxlP-dep_Trfase"/>
</dbReference>
<dbReference type="Pfam" id="PF03841">
    <property type="entry name" value="SelA"/>
    <property type="match status" value="1"/>
</dbReference>
<dbReference type="InterPro" id="IPR015421">
    <property type="entry name" value="PyrdxlP-dep_Trfase_major"/>
</dbReference>
<keyword evidence="4" id="KW-0456">Lyase</keyword>
<gene>
    <name evidence="4" type="ORF">IC602_07245</name>
</gene>
<comment type="cofactor">
    <cofactor evidence="1">
        <name>pyridoxal 5'-phosphate</name>
        <dbReference type="ChEBI" id="CHEBI:597326"/>
    </cofactor>
</comment>
<dbReference type="Gene3D" id="3.40.640.10">
    <property type="entry name" value="Type I PLP-dependent aspartate aminotransferase-like (Major domain)"/>
    <property type="match status" value="1"/>
</dbReference>
<name>A0ABR7VL28_VIRHA</name>
<dbReference type="EMBL" id="JACWEZ010000003">
    <property type="protein sequence ID" value="MBD1222398.1"/>
    <property type="molecule type" value="Genomic_DNA"/>
</dbReference>
<dbReference type="Proteomes" id="UP000621631">
    <property type="component" value="Unassembled WGS sequence"/>
</dbReference>
<accession>A0ABR7VL28</accession>
<evidence type="ECO:0000256" key="2">
    <source>
        <dbReference type="ARBA" id="ARBA00022898"/>
    </source>
</evidence>
<evidence type="ECO:0000256" key="3">
    <source>
        <dbReference type="ARBA" id="ARBA00044507"/>
    </source>
</evidence>
<protein>
    <submittedName>
        <fullName evidence="4">DgaE family pyridoxal phosphate-dependent ammonia lyase</fullName>
    </submittedName>
</protein>
<evidence type="ECO:0000313" key="4">
    <source>
        <dbReference type="EMBL" id="MBD1222398.1"/>
    </source>
</evidence>
<comment type="similarity">
    <text evidence="3">Belongs to the SelA family.</text>
</comment>
<dbReference type="RefSeq" id="WP_189777837.1">
    <property type="nucleotide sequence ID" value="NZ_JACWEZ010000003.1"/>
</dbReference>
<keyword evidence="2" id="KW-0663">Pyridoxal phosphate</keyword>
<dbReference type="InterPro" id="IPR006337">
    <property type="entry name" value="DgaE-like"/>
</dbReference>
<organism evidence="4 5">
    <name type="scientific">Virgibacillus halodenitrificans</name>
    <name type="common">Bacillus halodenitrificans</name>
    <dbReference type="NCBI Taxonomy" id="1482"/>
    <lineage>
        <taxon>Bacteria</taxon>
        <taxon>Bacillati</taxon>
        <taxon>Bacillota</taxon>
        <taxon>Bacilli</taxon>
        <taxon>Bacillales</taxon>
        <taxon>Bacillaceae</taxon>
        <taxon>Virgibacillus</taxon>
    </lineage>
</organism>
<dbReference type="SUPFAM" id="SSF53383">
    <property type="entry name" value="PLP-dependent transferases"/>
    <property type="match status" value="1"/>
</dbReference>
<proteinExistence type="inferred from homology"/>
<evidence type="ECO:0000313" key="5">
    <source>
        <dbReference type="Proteomes" id="UP000621631"/>
    </source>
</evidence>
<dbReference type="NCBIfam" id="TIGR01437">
    <property type="entry name" value="selA_rel"/>
    <property type="match status" value="1"/>
</dbReference>
<comment type="caution">
    <text evidence="4">The sequence shown here is derived from an EMBL/GenBank/DDBJ whole genome shotgun (WGS) entry which is preliminary data.</text>
</comment>